<keyword evidence="2" id="KW-0328">Glycosyltransferase</keyword>
<dbReference type="Pfam" id="PF13692">
    <property type="entry name" value="Glyco_trans_1_4"/>
    <property type="match status" value="1"/>
</dbReference>
<feature type="domain" description="Glycosyltransferase 2-like" evidence="4">
    <location>
        <begin position="202"/>
        <end position="335"/>
    </location>
</feature>
<organism evidence="5 6">
    <name type="scientific">Paracoccus fontiphilus</name>
    <dbReference type="NCBI Taxonomy" id="1815556"/>
    <lineage>
        <taxon>Bacteria</taxon>
        <taxon>Pseudomonadati</taxon>
        <taxon>Pseudomonadota</taxon>
        <taxon>Alphaproteobacteria</taxon>
        <taxon>Rhodobacterales</taxon>
        <taxon>Paracoccaceae</taxon>
        <taxon>Paracoccus</taxon>
    </lineage>
</organism>
<dbReference type="PANTHER" id="PTHR43179:SF12">
    <property type="entry name" value="GALACTOFURANOSYLTRANSFERASE GLFT2"/>
    <property type="match status" value="1"/>
</dbReference>
<protein>
    <submittedName>
        <fullName evidence="5">Glycosyltransferase</fullName>
    </submittedName>
</protein>
<name>A0ABV7IP60_9RHOB</name>
<dbReference type="Pfam" id="PF00535">
    <property type="entry name" value="Glycos_transf_2"/>
    <property type="match status" value="1"/>
</dbReference>
<proteinExistence type="inferred from homology"/>
<dbReference type="SUPFAM" id="SSF53448">
    <property type="entry name" value="Nucleotide-diphospho-sugar transferases"/>
    <property type="match status" value="1"/>
</dbReference>
<evidence type="ECO:0000256" key="1">
    <source>
        <dbReference type="ARBA" id="ARBA00006739"/>
    </source>
</evidence>
<reference evidence="6" key="1">
    <citation type="journal article" date="2019" name="Int. J. Syst. Evol. Microbiol.">
        <title>The Global Catalogue of Microorganisms (GCM) 10K type strain sequencing project: providing services to taxonomists for standard genome sequencing and annotation.</title>
        <authorList>
            <consortium name="The Broad Institute Genomics Platform"/>
            <consortium name="The Broad Institute Genome Sequencing Center for Infectious Disease"/>
            <person name="Wu L."/>
            <person name="Ma J."/>
        </authorList>
    </citation>
    <scope>NUCLEOTIDE SEQUENCE [LARGE SCALE GENOMIC DNA]</scope>
    <source>
        <strain evidence="6">KCTC 52239</strain>
    </source>
</reference>
<dbReference type="Gene3D" id="3.40.50.2000">
    <property type="entry name" value="Glycogen Phosphorylase B"/>
    <property type="match status" value="1"/>
</dbReference>
<evidence type="ECO:0000313" key="6">
    <source>
        <dbReference type="Proteomes" id="UP001595557"/>
    </source>
</evidence>
<dbReference type="EMBL" id="JBHRTE010000097">
    <property type="protein sequence ID" value="MFC3170267.1"/>
    <property type="molecule type" value="Genomic_DNA"/>
</dbReference>
<comment type="caution">
    <text evidence="5">The sequence shown here is derived from an EMBL/GenBank/DDBJ whole genome shotgun (WGS) entry which is preliminary data.</text>
</comment>
<dbReference type="Proteomes" id="UP001595557">
    <property type="component" value="Unassembled WGS sequence"/>
</dbReference>
<dbReference type="PANTHER" id="PTHR43179">
    <property type="entry name" value="RHAMNOSYLTRANSFERASE WBBL"/>
    <property type="match status" value="1"/>
</dbReference>
<evidence type="ECO:0000259" key="4">
    <source>
        <dbReference type="Pfam" id="PF00535"/>
    </source>
</evidence>
<sequence length="842" mass="92408">MISRILSLFQRYASRHAQIRRPGFPLHDGQGRLFGQIDRIVVREGRLWVEGWALSGLVGLTNADQTVERVPSLVRDDLPFHDGEANGTPGFVLDMPLSLERTTFWAEREGTRHIQVLPPITRRDLAAMRWAQIAPFLRDVVRAFPAGVHWLRHRDPLSSARIKTALRLNTVIRSGQLDRLLFAEDGAAAEIPPAGWKQTGITVVVPVYNAFDLLPEVLGRVLDHTDLPWRLIIVEDCSSDAQVRPWLRGWQAALAPDIAARVTVIENETNLGFIRSVNRAFAAALPFGDHVVLLNSDAFVPAGWASRLIRPLLDQENVATVTPMSNDAEIFNIPAICQREDLRPGEADAIDRVAARFRPGAGLAEAPTGVGFCMAMHVDYLRRLPDLDTVFGRGYGEEVDWCQRARQMGGRHLGLGGLFVEHRGGTSFGSAEKRKLIRKNGETISRRYPRYDAEVQDFIGNDPLNTPRLALGLAWAGSRQKGAVPVYLAHDMGGGAEHYLQDRLKSDLEADATAVVLRVGGLSRWQIELHSTLGITRGETDSTDFVVRLLDLLPARRVIYSCAVGDRDPIALPEILMSLARGPGDRIEVLMHDFFPLSPSYMLLDSGGAYHGLPMPGADTDPAHGVMRPDGTRADLGQWREAWEALLDAAHAVTVFSENSRALVAQAYPQVAGSLVVTPHRLVTVVPVVQPKQPKDGVPVIGILGNIGHQKGAGVLRALSRLLARNNRARLVVIGNLPPDYSLASPARVHGDYRIEDIPGLVSRYGIGRWLIPSIWPETFSYTTHEALATGLPVFSFDLGAQGDAVRAAAAIRGQGGTIPLVRTEADLEAMLDVILKDREGR</sequence>
<dbReference type="RefSeq" id="WP_207470747.1">
    <property type="nucleotide sequence ID" value="NZ_JAFNAW010000050.1"/>
</dbReference>
<keyword evidence="3" id="KW-0808">Transferase</keyword>
<comment type="similarity">
    <text evidence="1">Belongs to the glycosyltransferase 2 family.</text>
</comment>
<keyword evidence="6" id="KW-1185">Reference proteome</keyword>
<dbReference type="Gene3D" id="3.90.550.10">
    <property type="entry name" value="Spore Coat Polysaccharide Biosynthesis Protein SpsA, Chain A"/>
    <property type="match status" value="1"/>
</dbReference>
<evidence type="ECO:0000256" key="2">
    <source>
        <dbReference type="ARBA" id="ARBA00022676"/>
    </source>
</evidence>
<dbReference type="InterPro" id="IPR029044">
    <property type="entry name" value="Nucleotide-diphossugar_trans"/>
</dbReference>
<accession>A0ABV7IP60</accession>
<evidence type="ECO:0000256" key="3">
    <source>
        <dbReference type="ARBA" id="ARBA00022679"/>
    </source>
</evidence>
<evidence type="ECO:0000313" key="5">
    <source>
        <dbReference type="EMBL" id="MFC3170267.1"/>
    </source>
</evidence>
<gene>
    <name evidence="5" type="ORF">ACFOD7_19700</name>
</gene>
<dbReference type="InterPro" id="IPR001173">
    <property type="entry name" value="Glyco_trans_2-like"/>
</dbReference>
<dbReference type="SUPFAM" id="SSF53756">
    <property type="entry name" value="UDP-Glycosyltransferase/glycogen phosphorylase"/>
    <property type="match status" value="1"/>
</dbReference>